<evidence type="ECO:0000259" key="4">
    <source>
        <dbReference type="PROSITE" id="PS50271"/>
    </source>
</evidence>
<organism evidence="5 6">
    <name type="scientific">Bodo saltans</name>
    <name type="common">Flagellated protozoan</name>
    <dbReference type="NCBI Taxonomy" id="75058"/>
    <lineage>
        <taxon>Eukaryota</taxon>
        <taxon>Discoba</taxon>
        <taxon>Euglenozoa</taxon>
        <taxon>Kinetoplastea</taxon>
        <taxon>Metakinetoplastina</taxon>
        <taxon>Eubodonida</taxon>
        <taxon>Bodonidae</taxon>
        <taxon>Bodo</taxon>
    </lineage>
</organism>
<feature type="coiled-coil region" evidence="2">
    <location>
        <begin position="472"/>
        <end position="538"/>
    </location>
</feature>
<dbReference type="PANTHER" id="PTHR24007">
    <property type="entry name" value="BRCA1-ASSOCIATED PROTEIN"/>
    <property type="match status" value="1"/>
</dbReference>
<dbReference type="SMART" id="SM00290">
    <property type="entry name" value="ZnF_UBP"/>
    <property type="match status" value="1"/>
</dbReference>
<name>A0A0S4ILW6_BODSA</name>
<dbReference type="SUPFAM" id="SSF57850">
    <property type="entry name" value="RING/U-box"/>
    <property type="match status" value="1"/>
</dbReference>
<dbReference type="GO" id="GO:0005737">
    <property type="term" value="C:cytoplasm"/>
    <property type="evidence" value="ECO:0007669"/>
    <property type="project" value="TreeGrafter"/>
</dbReference>
<dbReference type="GO" id="GO:0008270">
    <property type="term" value="F:zinc ion binding"/>
    <property type="evidence" value="ECO:0007669"/>
    <property type="project" value="UniProtKB-KW"/>
</dbReference>
<keyword evidence="1" id="KW-0863">Zinc-finger</keyword>
<dbReference type="OMA" id="LLTQQIW"/>
<dbReference type="InterPro" id="IPR013083">
    <property type="entry name" value="Znf_RING/FYVE/PHD"/>
</dbReference>
<dbReference type="GO" id="GO:0016567">
    <property type="term" value="P:protein ubiquitination"/>
    <property type="evidence" value="ECO:0007669"/>
    <property type="project" value="TreeGrafter"/>
</dbReference>
<feature type="domain" description="UBP-type" evidence="4">
    <location>
        <begin position="251"/>
        <end position="345"/>
    </location>
</feature>
<dbReference type="PANTHER" id="PTHR24007:SF7">
    <property type="entry name" value="BRCA1-ASSOCIATED PROTEIN"/>
    <property type="match status" value="1"/>
</dbReference>
<dbReference type="AlphaFoldDB" id="A0A0S4ILW6"/>
<dbReference type="OrthoDB" id="273556at2759"/>
<dbReference type="Gene3D" id="3.30.40.10">
    <property type="entry name" value="Zinc/RING finger domain, C3HC4 (zinc finger)"/>
    <property type="match status" value="1"/>
</dbReference>
<dbReference type="Pfam" id="PF02148">
    <property type="entry name" value="zf-UBP"/>
    <property type="match status" value="1"/>
</dbReference>
<dbReference type="InterPro" id="IPR001607">
    <property type="entry name" value="Znf_UBP"/>
</dbReference>
<keyword evidence="1" id="KW-0862">Zinc</keyword>
<dbReference type="Proteomes" id="UP000051952">
    <property type="component" value="Unassembled WGS sequence"/>
</dbReference>
<gene>
    <name evidence="5" type="ORF">BSAL_53465</name>
</gene>
<dbReference type="PROSITE" id="PS50271">
    <property type="entry name" value="ZF_UBP"/>
    <property type="match status" value="1"/>
</dbReference>
<protein>
    <recommendedName>
        <fullName evidence="4">UBP-type domain-containing protein</fullName>
    </recommendedName>
</protein>
<dbReference type="GO" id="GO:0061630">
    <property type="term" value="F:ubiquitin protein ligase activity"/>
    <property type="evidence" value="ECO:0007669"/>
    <property type="project" value="TreeGrafter"/>
</dbReference>
<reference evidence="6" key="1">
    <citation type="submission" date="2015-09" db="EMBL/GenBank/DDBJ databases">
        <authorList>
            <consortium name="Pathogen Informatics"/>
        </authorList>
    </citation>
    <scope>NUCLEOTIDE SEQUENCE [LARGE SCALE GENOMIC DNA]</scope>
    <source>
        <strain evidence="6">Lake Konstanz</strain>
    </source>
</reference>
<evidence type="ECO:0000256" key="1">
    <source>
        <dbReference type="PROSITE-ProRule" id="PRU00502"/>
    </source>
</evidence>
<dbReference type="EMBL" id="CYKH01000110">
    <property type="protein sequence ID" value="CUE71604.1"/>
    <property type="molecule type" value="Genomic_DNA"/>
</dbReference>
<evidence type="ECO:0000256" key="2">
    <source>
        <dbReference type="SAM" id="Coils"/>
    </source>
</evidence>
<evidence type="ECO:0000256" key="3">
    <source>
        <dbReference type="SAM" id="MobiDB-lite"/>
    </source>
</evidence>
<accession>A0A0S4ILW6</accession>
<keyword evidence="2" id="KW-0175">Coiled coil</keyword>
<evidence type="ECO:0000313" key="6">
    <source>
        <dbReference type="Proteomes" id="UP000051952"/>
    </source>
</evidence>
<dbReference type="PROSITE" id="PS51257">
    <property type="entry name" value="PROKAR_LIPOPROTEIN"/>
    <property type="match status" value="1"/>
</dbReference>
<proteinExistence type="predicted"/>
<sequence>MFRYSIPLQTATVEVDAGVFLASQSTTSCVPVRVGEVALLRQRVFKLEKLVPVVPTRFVLVTVPWCLTSDVEELLSRNGDGLSRSASSVGPRKIFSEINAVIEWIKSQVISDGVATTTTSPQSVFDVFEVTCDTTRGETLVVLDVGTSSRMVDVLEACDSTEHCAAFIGCRNTHVSNDEDTHPFALSEAQKRRLVAFPFDPRPLPHAMVQEEYYSIPTCMLCCDRLDRTISGIAASVCACPDDSCSCIFTSRCPSCRVACLAKEQPCTDCGVVDDTWACLLCGYLGCSRYRAMHVTEHCQRYSHDFSLSLTTQQIWDYQSDRFVHRLVLNVDRAAGVSERMQFPDPPAELESAPVKGGNLKMPMGAGGKGGQSVPSAGKVLVDAKLDAKLEQCCANYSRELAAHLATQRSHYMSALRREGAYESSRSSATTEIPSVSSVPERNIESILESISQDLSSAFEASTDAAKAWVALQSSQNEVSQLERDSAVAESKQAEIKDRFRKLLSDDVTRKSSEEKQIRELEETISDLKLNVATKHRMLQKLGKGDQLGNTMAVLGGGSQEKKPQSTAGARKR</sequence>
<feature type="region of interest" description="Disordered" evidence="3">
    <location>
        <begin position="548"/>
        <end position="573"/>
    </location>
</feature>
<evidence type="ECO:0000313" key="5">
    <source>
        <dbReference type="EMBL" id="CUE71604.1"/>
    </source>
</evidence>
<dbReference type="VEuPathDB" id="TriTrypDB:BSAL_53465"/>
<dbReference type="GO" id="GO:0007265">
    <property type="term" value="P:Ras protein signal transduction"/>
    <property type="evidence" value="ECO:0007669"/>
    <property type="project" value="TreeGrafter"/>
</dbReference>
<keyword evidence="1" id="KW-0479">Metal-binding</keyword>
<keyword evidence="6" id="KW-1185">Reference proteome</keyword>